<dbReference type="KEGG" id="aori:SD37_40485"/>
<dbReference type="GO" id="GO:0006508">
    <property type="term" value="P:proteolysis"/>
    <property type="evidence" value="ECO:0007669"/>
    <property type="project" value="InterPro"/>
</dbReference>
<dbReference type="RefSeq" id="WP_044849785.1">
    <property type="nucleotide sequence ID" value="NZ_CP016174.1"/>
</dbReference>
<dbReference type="PROSITE" id="PS00134">
    <property type="entry name" value="TRYPSIN_HIS"/>
    <property type="match status" value="1"/>
</dbReference>
<dbReference type="EMBL" id="CP016174">
    <property type="protein sequence ID" value="ANN21244.1"/>
    <property type="molecule type" value="Genomic_DNA"/>
</dbReference>
<dbReference type="AlphaFoldDB" id="A0A193C9W9"/>
<name>A0A193C9W9_AMYOR</name>
<dbReference type="STRING" id="31958.SD37_40485"/>
<organism evidence="3 4">
    <name type="scientific">Amycolatopsis orientalis</name>
    <name type="common">Nocardia orientalis</name>
    <dbReference type="NCBI Taxonomy" id="31958"/>
    <lineage>
        <taxon>Bacteria</taxon>
        <taxon>Bacillati</taxon>
        <taxon>Actinomycetota</taxon>
        <taxon>Actinomycetes</taxon>
        <taxon>Pseudonocardiales</taxon>
        <taxon>Pseudonocardiaceae</taxon>
        <taxon>Amycolatopsis</taxon>
    </lineage>
</organism>
<gene>
    <name evidence="3" type="ORF">SD37_40485</name>
</gene>
<reference evidence="3 4" key="1">
    <citation type="journal article" date="2015" name="Genome Announc.">
        <title>Draft Genome Sequence of Norvancomycin-Producing Strain Amycolatopsis orientalis CPCC200066.</title>
        <authorList>
            <person name="Lei X."/>
            <person name="Yuan F."/>
            <person name="Shi Y."/>
            <person name="Li X."/>
            <person name="Wang L."/>
            <person name="Hong B."/>
        </authorList>
    </citation>
    <scope>NUCLEOTIDE SEQUENCE [LARGE SCALE GENOMIC DNA]</scope>
    <source>
        <strain evidence="3 4">B-37</strain>
    </source>
</reference>
<dbReference type="PROSITE" id="PS51257">
    <property type="entry name" value="PROKAR_LIPOPROTEIN"/>
    <property type="match status" value="1"/>
</dbReference>
<evidence type="ECO:0000313" key="4">
    <source>
        <dbReference type="Proteomes" id="UP000093695"/>
    </source>
</evidence>
<dbReference type="Pfam" id="PF13365">
    <property type="entry name" value="Trypsin_2"/>
    <property type="match status" value="1"/>
</dbReference>
<dbReference type="Gene3D" id="2.40.10.10">
    <property type="entry name" value="Trypsin-like serine proteases"/>
    <property type="match status" value="2"/>
</dbReference>
<keyword evidence="1 2" id="KW-0732">Signal</keyword>
<dbReference type="InterPro" id="IPR009003">
    <property type="entry name" value="Peptidase_S1_PA"/>
</dbReference>
<protein>
    <recommendedName>
        <fullName evidence="5">Serine protease</fullName>
    </recommendedName>
</protein>
<dbReference type="InterPro" id="IPR050966">
    <property type="entry name" value="Glutamyl_endopeptidase"/>
</dbReference>
<evidence type="ECO:0000256" key="1">
    <source>
        <dbReference type="ARBA" id="ARBA00022729"/>
    </source>
</evidence>
<dbReference type="SUPFAM" id="SSF50494">
    <property type="entry name" value="Trypsin-like serine proteases"/>
    <property type="match status" value="1"/>
</dbReference>
<sequence>MRRALLLVLCVVLTGCSAASNPAETADDDTATTVQVEGAPAAPRYNPAIGALFADGTHYCTASVVHSGPGDLLLTAAHCLHDGEGGEYATGISFAPGYHDGVAPYGYWEVTDPQVPAGWADSSDPDLDVGFATAHQAGNTKTLESVTGANTLLASGGFAHTITLTGYPDARETPIVCHGTSSQADTYQMRVDCAGFTTGTSGGPWVVDPDPATGLGTVVGVIGGYLYGGDDPDTSYSSYFDTDVATLYRKMDARG</sequence>
<dbReference type="eggNOG" id="COG3591">
    <property type="taxonomic scope" value="Bacteria"/>
</dbReference>
<dbReference type="InterPro" id="IPR018114">
    <property type="entry name" value="TRYPSIN_HIS"/>
</dbReference>
<dbReference type="Proteomes" id="UP000093695">
    <property type="component" value="Chromosome"/>
</dbReference>
<dbReference type="InterPro" id="IPR043504">
    <property type="entry name" value="Peptidase_S1_PA_chymotrypsin"/>
</dbReference>
<keyword evidence="4" id="KW-1185">Reference proteome</keyword>
<evidence type="ECO:0008006" key="5">
    <source>
        <dbReference type="Google" id="ProtNLM"/>
    </source>
</evidence>
<evidence type="ECO:0000313" key="3">
    <source>
        <dbReference type="EMBL" id="ANN21244.1"/>
    </source>
</evidence>
<dbReference type="GO" id="GO:0004252">
    <property type="term" value="F:serine-type endopeptidase activity"/>
    <property type="evidence" value="ECO:0007669"/>
    <property type="project" value="InterPro"/>
</dbReference>
<proteinExistence type="predicted"/>
<accession>A0A193C9W9</accession>
<dbReference type="PANTHER" id="PTHR15462">
    <property type="entry name" value="SERINE PROTEASE"/>
    <property type="match status" value="1"/>
</dbReference>
<evidence type="ECO:0000256" key="2">
    <source>
        <dbReference type="SAM" id="SignalP"/>
    </source>
</evidence>
<feature type="signal peptide" evidence="2">
    <location>
        <begin position="1"/>
        <end position="25"/>
    </location>
</feature>
<feature type="chain" id="PRO_5039339413" description="Serine protease" evidence="2">
    <location>
        <begin position="26"/>
        <end position="255"/>
    </location>
</feature>